<proteinExistence type="predicted"/>
<reference evidence="1 2" key="1">
    <citation type="submission" date="2018-10" db="EMBL/GenBank/DDBJ databases">
        <title>Genomic Encyclopedia of Archaeal and Bacterial Type Strains, Phase II (KMG-II): from individual species to whole genera.</title>
        <authorList>
            <person name="Goeker M."/>
        </authorList>
    </citation>
    <scope>NUCLEOTIDE SEQUENCE [LARGE SCALE GENOMIC DNA]</scope>
    <source>
        <strain evidence="1 2">DSM 11927</strain>
    </source>
</reference>
<dbReference type="EMBL" id="RBWW01000003">
    <property type="protein sequence ID" value="RKS75841.1"/>
    <property type="molecule type" value="Genomic_DNA"/>
</dbReference>
<dbReference type="Proteomes" id="UP000268233">
    <property type="component" value="Unassembled WGS sequence"/>
</dbReference>
<accession>A0A495QR53</accession>
<name>A0A495QR53_9EURY</name>
<evidence type="ECO:0000313" key="2">
    <source>
        <dbReference type="Proteomes" id="UP000268233"/>
    </source>
</evidence>
<evidence type="ECO:0000313" key="1">
    <source>
        <dbReference type="EMBL" id="RKS75841.1"/>
    </source>
</evidence>
<organism evidence="1 2">
    <name type="scientific">Haloarcula quadrata</name>
    <dbReference type="NCBI Taxonomy" id="182779"/>
    <lineage>
        <taxon>Archaea</taxon>
        <taxon>Methanobacteriati</taxon>
        <taxon>Methanobacteriota</taxon>
        <taxon>Stenosarchaea group</taxon>
        <taxon>Halobacteria</taxon>
        <taxon>Halobacteriales</taxon>
        <taxon>Haloarculaceae</taxon>
        <taxon>Haloarcula</taxon>
    </lineage>
</organism>
<gene>
    <name evidence="1" type="ORF">BDK61_4364</name>
</gene>
<sequence length="50" mass="5851">MPTGTFAGFQHFISPTNKHGLLNWIDLFCYHQNVSAIRFVAVVELHYHEY</sequence>
<protein>
    <submittedName>
        <fullName evidence="1">Uncharacterized protein</fullName>
    </submittedName>
</protein>
<keyword evidence="2" id="KW-1185">Reference proteome</keyword>
<comment type="caution">
    <text evidence="1">The sequence shown here is derived from an EMBL/GenBank/DDBJ whole genome shotgun (WGS) entry which is preliminary data.</text>
</comment>
<dbReference type="AlphaFoldDB" id="A0A495QR53"/>